<evidence type="ECO:0000313" key="2">
    <source>
        <dbReference type="EMBL" id="KIS69693.1"/>
    </source>
</evidence>
<dbReference type="RefSeq" id="XP_011388565.1">
    <property type="nucleotide sequence ID" value="XM_011390263.1"/>
</dbReference>
<accession>A0A0D1CT47</accession>
<dbReference type="PANTHER" id="PTHR11567">
    <property type="entry name" value="ACID PHOSPHATASE-RELATED"/>
    <property type="match status" value="1"/>
</dbReference>
<evidence type="ECO:0000313" key="3">
    <source>
        <dbReference type="Proteomes" id="UP000000561"/>
    </source>
</evidence>
<dbReference type="VEuPathDB" id="FungiDB:UMAG_02223"/>
<comment type="similarity">
    <text evidence="1">Belongs to the histidine acid phosphatase family.</text>
</comment>
<dbReference type="GO" id="GO:0016791">
    <property type="term" value="F:phosphatase activity"/>
    <property type="evidence" value="ECO:0000318"/>
    <property type="project" value="GO_Central"/>
</dbReference>
<dbReference type="InParanoid" id="A0A0D1CT47"/>
<evidence type="ECO:0008006" key="4">
    <source>
        <dbReference type="Google" id="ProtNLM"/>
    </source>
</evidence>
<dbReference type="InterPro" id="IPR050645">
    <property type="entry name" value="Histidine_acid_phosphatase"/>
</dbReference>
<dbReference type="CDD" id="cd07061">
    <property type="entry name" value="HP_HAP_like"/>
    <property type="match status" value="1"/>
</dbReference>
<gene>
    <name evidence="2" type="ORF">UMAG_02223</name>
</gene>
<organism evidence="2 3">
    <name type="scientific">Mycosarcoma maydis</name>
    <name type="common">Corn smut fungus</name>
    <name type="synonym">Ustilago maydis</name>
    <dbReference type="NCBI Taxonomy" id="5270"/>
    <lineage>
        <taxon>Eukaryota</taxon>
        <taxon>Fungi</taxon>
        <taxon>Dikarya</taxon>
        <taxon>Basidiomycota</taxon>
        <taxon>Ustilaginomycotina</taxon>
        <taxon>Ustilaginomycetes</taxon>
        <taxon>Ustilaginales</taxon>
        <taxon>Ustilaginaceae</taxon>
        <taxon>Mycosarcoma</taxon>
    </lineage>
</organism>
<protein>
    <recommendedName>
        <fullName evidence="4">Acid phosphatase</fullName>
    </recommendedName>
</protein>
<evidence type="ECO:0000256" key="1">
    <source>
        <dbReference type="ARBA" id="ARBA00005375"/>
    </source>
</evidence>
<dbReference type="eggNOG" id="KOG3720">
    <property type="taxonomic scope" value="Eukaryota"/>
</dbReference>
<dbReference type="Pfam" id="PF00328">
    <property type="entry name" value="His_Phos_2"/>
    <property type="match status" value="1"/>
</dbReference>
<dbReference type="EMBL" id="CM003144">
    <property type="protein sequence ID" value="KIS69693.1"/>
    <property type="molecule type" value="Genomic_DNA"/>
</dbReference>
<keyword evidence="3" id="KW-1185">Reference proteome</keyword>
<reference evidence="2 3" key="1">
    <citation type="journal article" date="2006" name="Nature">
        <title>Insights from the genome of the biotrophic fungal plant pathogen Ustilago maydis.</title>
        <authorList>
            <person name="Kamper J."/>
            <person name="Kahmann R."/>
            <person name="Bolker M."/>
            <person name="Ma L.J."/>
            <person name="Brefort T."/>
            <person name="Saville B.J."/>
            <person name="Banuett F."/>
            <person name="Kronstad J.W."/>
            <person name="Gold S.E."/>
            <person name="Muller O."/>
            <person name="Perlin M.H."/>
            <person name="Wosten H.A."/>
            <person name="de Vries R."/>
            <person name="Ruiz-Herrera J."/>
            <person name="Reynaga-Pena C.G."/>
            <person name="Snetselaar K."/>
            <person name="McCann M."/>
            <person name="Perez-Martin J."/>
            <person name="Feldbrugge M."/>
            <person name="Basse C.W."/>
            <person name="Steinberg G."/>
            <person name="Ibeas J.I."/>
            <person name="Holloman W."/>
            <person name="Guzman P."/>
            <person name="Farman M."/>
            <person name="Stajich J.E."/>
            <person name="Sentandreu R."/>
            <person name="Gonzalez-Prieto J.M."/>
            <person name="Kennell J.C."/>
            <person name="Molina L."/>
            <person name="Schirawski J."/>
            <person name="Mendoza-Mendoza A."/>
            <person name="Greilinger D."/>
            <person name="Munch K."/>
            <person name="Rossel N."/>
            <person name="Scherer M."/>
            <person name="Vranes M."/>
            <person name="Ladendorf O."/>
            <person name="Vincon V."/>
            <person name="Fuchs U."/>
            <person name="Sandrock B."/>
            <person name="Meng S."/>
            <person name="Ho E.C."/>
            <person name="Cahill M.J."/>
            <person name="Boyce K.J."/>
            <person name="Klose J."/>
            <person name="Klosterman S.J."/>
            <person name="Deelstra H.J."/>
            <person name="Ortiz-Castellanos L."/>
            <person name="Li W."/>
            <person name="Sanchez-Alonso P."/>
            <person name="Schreier P.H."/>
            <person name="Hauser-Hahn I."/>
            <person name="Vaupel M."/>
            <person name="Koopmann E."/>
            <person name="Friedrich G."/>
            <person name="Voss H."/>
            <person name="Schluter T."/>
            <person name="Margolis J."/>
            <person name="Platt D."/>
            <person name="Swimmer C."/>
            <person name="Gnirke A."/>
            <person name="Chen F."/>
            <person name="Vysotskaia V."/>
            <person name="Mannhaupt G."/>
            <person name="Guldener U."/>
            <person name="Munsterkotter M."/>
            <person name="Haase D."/>
            <person name="Oesterheld M."/>
            <person name="Mewes H.W."/>
            <person name="Mauceli E.W."/>
            <person name="DeCaprio D."/>
            <person name="Wade C.M."/>
            <person name="Butler J."/>
            <person name="Young S."/>
            <person name="Jaffe D.B."/>
            <person name="Calvo S."/>
            <person name="Nusbaum C."/>
            <person name="Galagan J."/>
            <person name="Birren B.W."/>
        </authorList>
    </citation>
    <scope>NUCLEOTIDE SEQUENCE [LARGE SCALE GENOMIC DNA]</scope>
    <source>
        <strain evidence="3">DSM 14603 / FGSC 9021 / UM521</strain>
    </source>
</reference>
<dbReference type="GeneID" id="23563024"/>
<name>A0A0D1CT47_MYCMD</name>
<proteinExistence type="inferred from homology"/>
<dbReference type="AlphaFoldDB" id="A0A0D1CT47"/>
<dbReference type="STRING" id="237631.A0A0D1CT47"/>
<dbReference type="KEGG" id="uma:UMAG_02223"/>
<dbReference type="SUPFAM" id="SSF53254">
    <property type="entry name" value="Phosphoglycerate mutase-like"/>
    <property type="match status" value="1"/>
</dbReference>
<dbReference type="Gene3D" id="3.40.50.1240">
    <property type="entry name" value="Phosphoglycerate mutase-like"/>
    <property type="match status" value="1"/>
</dbReference>
<dbReference type="PANTHER" id="PTHR11567:SF195">
    <property type="entry name" value="ACID PHOSPHATASE, PUTATIVE (AFU_ORTHOLOGUE AFUA_3G14570)-RELATED"/>
    <property type="match status" value="1"/>
</dbReference>
<sequence>MILQLTTKHAHYMDRASDPTTMSVNTTTPFPGIFTSSVTPANLAWDTYNYCNAPHVSAKHYKRPTQAQDAKLVFLTVVQRHHKRTPDNLYPNENIFNPASGWDCSNYHQISYSVGAKHDSNVKGHAIYRKIENPFWHPLNSIIWNGTCDQGMLTADGLRDSIQHGRDFWSVYGPQGVNALLHRGINEKDVYFRTSNSDRTYQVSGGLIQGMDGWTSPGNFPVHTQPSNMDDIVPNYSCSYADGFRTAEQSLPAWTDHLNSKSQLFAALNSVVGTTEQSGWNSWIDHHFDALASRQCHAHPLPTNPSTNATISQELANQAYNEGHWEYDYIWNSGSGADDYVKYGFGVFIHELSRNLKQVVNAQDTHKLKYYVGHDGTMVRLYKSLGLAGQFQWPAMGSEVIIEVYEQKRQHFVRILKDGKTMQTVVDALASDDRSNIDWVPLNKVIKYLDSRVPNDIYSKCVLHK</sequence>
<dbReference type="InterPro" id="IPR000560">
    <property type="entry name" value="His_Pase_clade-2"/>
</dbReference>
<dbReference type="OrthoDB" id="10262962at2759"/>
<dbReference type="InterPro" id="IPR029033">
    <property type="entry name" value="His_PPase_superfam"/>
</dbReference>
<dbReference type="Proteomes" id="UP000000561">
    <property type="component" value="Chromosome 5"/>
</dbReference>